<dbReference type="EMBL" id="JASJOS010000002">
    <property type="protein sequence ID" value="MDJ1479580.1"/>
    <property type="molecule type" value="Genomic_DNA"/>
</dbReference>
<dbReference type="RefSeq" id="WP_313975903.1">
    <property type="nucleotide sequence ID" value="NZ_JASJOS010000002.1"/>
</dbReference>
<evidence type="ECO:0000313" key="3">
    <source>
        <dbReference type="EMBL" id="MDJ1497056.1"/>
    </source>
</evidence>
<dbReference type="Proteomes" id="UP001241110">
    <property type="component" value="Unassembled WGS sequence"/>
</dbReference>
<keyword evidence="1" id="KW-0472">Membrane</keyword>
<feature type="transmembrane region" description="Helical" evidence="1">
    <location>
        <begin position="86"/>
        <end position="111"/>
    </location>
</feature>
<keyword evidence="1" id="KW-0812">Transmembrane</keyword>
<keyword evidence="4" id="KW-1185">Reference proteome</keyword>
<gene>
    <name evidence="2" type="ORF">QNI16_03730</name>
    <name evidence="3" type="ORF">QNI19_29230</name>
</gene>
<dbReference type="Proteomes" id="UP001228581">
    <property type="component" value="Unassembled WGS sequence"/>
</dbReference>
<evidence type="ECO:0000256" key="1">
    <source>
        <dbReference type="SAM" id="Phobius"/>
    </source>
</evidence>
<evidence type="ECO:0000313" key="5">
    <source>
        <dbReference type="Proteomes" id="UP001241110"/>
    </source>
</evidence>
<comment type="caution">
    <text evidence="2">The sequence shown here is derived from an EMBL/GenBank/DDBJ whole genome shotgun (WGS) entry which is preliminary data.</text>
</comment>
<sequence>MSQIFRFLLGGGWWTLWYLLFYLFTGAVNVAWFEELLQMTKKGESGPGAGAAYIGLICLSGLPVLFFSVIHLILGMRQATDSRAFLAGFSVLFMLVILVWMFVGTAGIAGATYPGFILYYLGFALITFINLVLLWIARHEMSLLSILSL</sequence>
<organism evidence="2 5">
    <name type="scientific">Xanthocytophaga flava</name>
    <dbReference type="NCBI Taxonomy" id="3048013"/>
    <lineage>
        <taxon>Bacteria</taxon>
        <taxon>Pseudomonadati</taxon>
        <taxon>Bacteroidota</taxon>
        <taxon>Cytophagia</taxon>
        <taxon>Cytophagales</taxon>
        <taxon>Rhodocytophagaceae</taxon>
        <taxon>Xanthocytophaga</taxon>
    </lineage>
</organism>
<feature type="transmembrane region" description="Helical" evidence="1">
    <location>
        <begin position="117"/>
        <end position="137"/>
    </location>
</feature>
<evidence type="ECO:0000313" key="2">
    <source>
        <dbReference type="EMBL" id="MDJ1479580.1"/>
    </source>
</evidence>
<name>A0AAE3QIP8_9BACT</name>
<keyword evidence="1" id="KW-1133">Transmembrane helix</keyword>
<evidence type="ECO:0000313" key="4">
    <source>
        <dbReference type="Proteomes" id="UP001228581"/>
    </source>
</evidence>
<feature type="transmembrane region" description="Helical" evidence="1">
    <location>
        <begin position="12"/>
        <end position="32"/>
    </location>
</feature>
<accession>A0AAE3QIP8</accession>
<proteinExistence type="predicted"/>
<dbReference type="AlphaFoldDB" id="A0AAE3QIP8"/>
<reference evidence="2 4" key="1">
    <citation type="submission" date="2023-05" db="EMBL/GenBank/DDBJ databases">
        <authorList>
            <person name="Zhang X."/>
        </authorList>
    </citation>
    <scope>NUCLEOTIDE SEQUENCE</scope>
    <source>
        <strain evidence="3 4">DM2B3-1</strain>
        <strain evidence="2">YF14B1</strain>
    </source>
</reference>
<dbReference type="EMBL" id="JASJOT010000028">
    <property type="protein sequence ID" value="MDJ1497056.1"/>
    <property type="molecule type" value="Genomic_DNA"/>
</dbReference>
<feature type="transmembrane region" description="Helical" evidence="1">
    <location>
        <begin position="52"/>
        <end position="74"/>
    </location>
</feature>
<protein>
    <submittedName>
        <fullName evidence="2">Uncharacterized protein</fullName>
    </submittedName>
</protein>